<dbReference type="Gene3D" id="3.40.50.1110">
    <property type="entry name" value="SGNH hydrolase"/>
    <property type="match status" value="2"/>
</dbReference>
<dbReference type="Proteomes" id="UP000525652">
    <property type="component" value="Unassembled WGS sequence"/>
</dbReference>
<dbReference type="InterPro" id="IPR039329">
    <property type="entry name" value="SIAE"/>
</dbReference>
<dbReference type="InterPro" id="IPR005181">
    <property type="entry name" value="SASA"/>
</dbReference>
<evidence type="ECO:0000313" key="4">
    <source>
        <dbReference type="Proteomes" id="UP000525652"/>
    </source>
</evidence>
<dbReference type="PANTHER" id="PTHR22901">
    <property type="entry name" value="SIALATE O-ACETYLESTERASE"/>
    <property type="match status" value="1"/>
</dbReference>
<reference evidence="3 4" key="1">
    <citation type="submission" date="2020-07" db="EMBL/GenBank/DDBJ databases">
        <authorList>
            <person name="Feng X."/>
        </authorList>
    </citation>
    <scope>NUCLEOTIDE SEQUENCE [LARGE SCALE GENOMIC DNA]</scope>
    <source>
        <strain evidence="3 4">JCM14086</strain>
    </source>
</reference>
<dbReference type="EMBL" id="JACHVA010000101">
    <property type="protein sequence ID" value="MBC2602699.1"/>
    <property type="molecule type" value="Genomic_DNA"/>
</dbReference>
<dbReference type="SUPFAM" id="SSF49785">
    <property type="entry name" value="Galactose-binding domain-like"/>
    <property type="match status" value="1"/>
</dbReference>
<dbReference type="GO" id="GO:0005975">
    <property type="term" value="P:carbohydrate metabolic process"/>
    <property type="evidence" value="ECO:0007669"/>
    <property type="project" value="TreeGrafter"/>
</dbReference>
<keyword evidence="4" id="KW-1185">Reference proteome</keyword>
<dbReference type="GO" id="GO:0001681">
    <property type="term" value="F:sialate O-acetylesterase activity"/>
    <property type="evidence" value="ECO:0007669"/>
    <property type="project" value="InterPro"/>
</dbReference>
<gene>
    <name evidence="3" type="ORF">H5P30_13025</name>
</gene>
<dbReference type="Gene3D" id="2.60.40.10">
    <property type="entry name" value="Immunoglobulins"/>
    <property type="match status" value="1"/>
</dbReference>
<keyword evidence="1" id="KW-0378">Hydrolase</keyword>
<dbReference type="Pfam" id="PF03629">
    <property type="entry name" value="SASA"/>
    <property type="match status" value="2"/>
</dbReference>
<dbReference type="InterPro" id="IPR008979">
    <property type="entry name" value="Galactose-bd-like_sf"/>
</dbReference>
<dbReference type="RefSeq" id="WP_185693365.1">
    <property type="nucleotide sequence ID" value="NZ_JACHVA010000101.1"/>
</dbReference>
<organism evidence="3 4">
    <name type="scientific">Puniceicoccus vermicola</name>
    <dbReference type="NCBI Taxonomy" id="388746"/>
    <lineage>
        <taxon>Bacteria</taxon>
        <taxon>Pseudomonadati</taxon>
        <taxon>Verrucomicrobiota</taxon>
        <taxon>Opitutia</taxon>
        <taxon>Puniceicoccales</taxon>
        <taxon>Puniceicoccaceae</taxon>
        <taxon>Puniceicoccus</taxon>
    </lineage>
</organism>
<dbReference type="AlphaFoldDB" id="A0A7X1AZA6"/>
<name>A0A7X1AZA6_9BACT</name>
<comment type="caution">
    <text evidence="3">The sequence shown here is derived from an EMBL/GenBank/DDBJ whole genome shotgun (WGS) entry which is preliminary data.</text>
</comment>
<proteinExistence type="predicted"/>
<sequence length="691" mass="75394">MYKTTPSRLRSYTCKCAAIGLTTGIGLFFGASSALAELKLPAIFGSHMVLQQDGTIPVWGWSDPGETVTVSFAEKSAKVKASEDGTWRVELPAIPANSEAQVMTISDSSGDQVTFEDVLVGEVWICSGQSNMEWSLNRAANAEEEIANANYPEIRLFDVKNQIAYAPQEDLEGKWVVCTPGTAKNFSAVGYFFGRHLYNELQQPVGLISTNWGGTIAEAWTSAEALEANLPEFSQKIADIPNLPAKNAEAVQTYQQDLSAYRASLTELYSLEADLASAQAWAQPDLDDSEWTTMPVPQNWEKSGLPGYGNLDGIVWYRKTVDIPESWVGRDLALRPGPIDEVDVTWFNGKEVGASGNISEKNVDFWDKPRNYTVPGELVQAGPNVIAIRVIDAAGQGGLWGQDASQMTLSPVEGTDAESIALAGEWKAKPEFALLPKPKNPNSPNYPTVLYNQMIAPLIPYGIRGAIWYQGESNAGRPEQYQTLLPTMIEDWRERWDRGDFPFLVVQLANFRAREEKPAESNWAELREAQSMTAANDPQVGLAVIIDIGEANNIHPKNKQDVGKRLGLQAEEIAYGHNIVANGPTFASLEIEDNEAVLTFENAEGGIVAQGDTENAFAICGPDGKFVWADSVTVDGNTIRVSTETIDEPEAVRYGWANNPVAPFYNEAGLPMAPFRTDGPTEAVARDAAAE</sequence>
<dbReference type="InterPro" id="IPR036514">
    <property type="entry name" value="SGNH_hydro_sf"/>
</dbReference>
<protein>
    <submittedName>
        <fullName evidence="3">9-O-acetylesterase</fullName>
    </submittedName>
</protein>
<accession>A0A7X1AZA6</accession>
<evidence type="ECO:0000313" key="3">
    <source>
        <dbReference type="EMBL" id="MBC2602699.1"/>
    </source>
</evidence>
<dbReference type="InterPro" id="IPR013783">
    <property type="entry name" value="Ig-like_fold"/>
</dbReference>
<dbReference type="PANTHER" id="PTHR22901:SF0">
    <property type="entry name" value="SIALATE O-ACETYLESTERASE"/>
    <property type="match status" value="1"/>
</dbReference>
<feature type="domain" description="Sialate O-acetylesterase" evidence="2">
    <location>
        <begin position="450"/>
        <end position="556"/>
    </location>
</feature>
<evidence type="ECO:0000259" key="2">
    <source>
        <dbReference type="Pfam" id="PF03629"/>
    </source>
</evidence>
<dbReference type="SUPFAM" id="SSF52266">
    <property type="entry name" value="SGNH hydrolase"/>
    <property type="match status" value="1"/>
</dbReference>
<feature type="domain" description="Sialate O-acetylesterase" evidence="2">
    <location>
        <begin position="122"/>
        <end position="224"/>
    </location>
</feature>
<evidence type="ECO:0000256" key="1">
    <source>
        <dbReference type="ARBA" id="ARBA00022801"/>
    </source>
</evidence>